<dbReference type="PATRIC" id="fig|857265.3.peg.1805"/>
<protein>
    <recommendedName>
        <fullName evidence="6">PoNi C-terminal domain-containing protein</fullName>
    </recommendedName>
</protein>
<evidence type="ECO:0000259" key="2">
    <source>
        <dbReference type="Pfam" id="PF08928"/>
    </source>
</evidence>
<organism evidence="4 5">
    <name type="scientific">Amantichitinum ursilacus</name>
    <dbReference type="NCBI Taxonomy" id="857265"/>
    <lineage>
        <taxon>Bacteria</taxon>
        <taxon>Pseudomonadati</taxon>
        <taxon>Pseudomonadota</taxon>
        <taxon>Betaproteobacteria</taxon>
        <taxon>Neisseriales</taxon>
        <taxon>Chitinibacteraceae</taxon>
        <taxon>Amantichitinum</taxon>
    </lineage>
</organism>
<dbReference type="RefSeq" id="WP_053937430.1">
    <property type="nucleotide sequence ID" value="NZ_LAQT01000007.1"/>
</dbReference>
<reference evidence="4 5" key="1">
    <citation type="submission" date="2015-07" db="EMBL/GenBank/DDBJ databases">
        <title>Draft genome sequence of the Amantichitinum ursilacus IGB-41, a new chitin-degrading bacterium.</title>
        <authorList>
            <person name="Kirstahler P."/>
            <person name="Guenther M."/>
            <person name="Grumaz C."/>
            <person name="Rupp S."/>
            <person name="Zibek S."/>
            <person name="Sohn K."/>
        </authorList>
    </citation>
    <scope>NUCLEOTIDE SEQUENCE [LARGE SCALE GENOMIC DNA]</scope>
    <source>
        <strain evidence="4 5">IGB-41</strain>
    </source>
</reference>
<evidence type="ECO:0000313" key="4">
    <source>
        <dbReference type="EMBL" id="KPC53175.1"/>
    </source>
</evidence>
<dbReference type="STRING" id="857265.WG78_08795"/>
<dbReference type="Pfam" id="PF08929">
    <property type="entry name" value="PoNi_C"/>
    <property type="match status" value="1"/>
</dbReference>
<dbReference type="Pfam" id="PF08928">
    <property type="entry name" value="PoNi_N"/>
    <property type="match status" value="1"/>
</dbReference>
<comment type="caution">
    <text evidence="4">The sequence shown here is derived from an EMBL/GenBank/DDBJ whole genome shotgun (WGS) entry which is preliminary data.</text>
</comment>
<dbReference type="SUPFAM" id="SSF140731">
    <property type="entry name" value="PA2201 C-terminal domain-like"/>
    <property type="match status" value="1"/>
</dbReference>
<evidence type="ECO:0000313" key="5">
    <source>
        <dbReference type="Proteomes" id="UP000037939"/>
    </source>
</evidence>
<dbReference type="InterPro" id="IPR015025">
    <property type="entry name" value="PoNi_C"/>
</dbReference>
<keyword evidence="5" id="KW-1185">Reference proteome</keyword>
<accession>A0A0N0GNU3</accession>
<gene>
    <name evidence="4" type="ORF">WG78_08795</name>
</gene>
<evidence type="ECO:0000259" key="3">
    <source>
        <dbReference type="Pfam" id="PF08929"/>
    </source>
</evidence>
<evidence type="ECO:0008006" key="6">
    <source>
        <dbReference type="Google" id="ProtNLM"/>
    </source>
</evidence>
<dbReference type="EMBL" id="LAQT01000007">
    <property type="protein sequence ID" value="KPC53175.1"/>
    <property type="molecule type" value="Genomic_DNA"/>
</dbReference>
<dbReference type="InterPro" id="IPR015024">
    <property type="entry name" value="PoNi_N"/>
</dbReference>
<dbReference type="Gene3D" id="1.10.3920.10">
    <property type="entry name" value="PA2201 C-terminal domain-like"/>
    <property type="match status" value="1"/>
</dbReference>
<proteinExistence type="predicted"/>
<feature type="domain" description="PoNi C-terminal" evidence="3">
    <location>
        <begin position="139"/>
        <end position="260"/>
    </location>
</feature>
<evidence type="ECO:0000256" key="1">
    <source>
        <dbReference type="SAM" id="MobiDB-lite"/>
    </source>
</evidence>
<dbReference type="InterPro" id="IPR028983">
    <property type="entry name" value="PA2201-like_C"/>
</dbReference>
<feature type="region of interest" description="Disordered" evidence="1">
    <location>
        <begin position="260"/>
        <end position="299"/>
    </location>
</feature>
<name>A0A0N0GNU3_9NEIS</name>
<dbReference type="OrthoDB" id="9179084at2"/>
<feature type="domain" description="PoNi N-terminal" evidence="2">
    <location>
        <begin position="3"/>
        <end position="131"/>
    </location>
</feature>
<sequence length="299" mass="34138">MIRDKLGSAAYWDEWTAYSDSWADQALAEIDQPGDPSYKPQFIYNLARHYWEQILRRYSRGDNTAYLARYFPMILSCWEQAEQSGQSVWTENQQYTRHAWKVNLDHYIVCFWLVGIALALDVPDDQWQRLLALIGNEGEDKLLDLVISSRQPGRKIGAALCHPKPYRRLLAAIEAPAADQAKLLLEFLNHWHSELDRPAKKGNAPATAMYERPYWHRFGDNNFEGGAYFGRWCVEAVAAVKAFDLDDSLCLGHPNYPGDLLRPDGPSTHPPREDNQDSSTSKSSSQGGLLSKIFGKFKR</sequence>
<dbReference type="Proteomes" id="UP000037939">
    <property type="component" value="Unassembled WGS sequence"/>
</dbReference>
<dbReference type="AlphaFoldDB" id="A0A0N0GNU3"/>
<feature type="compositionally biased region" description="Low complexity" evidence="1">
    <location>
        <begin position="278"/>
        <end position="292"/>
    </location>
</feature>